<sequence length="78" mass="9025">MKQNKNRIVKATVIYFNESLGSGIAKVEGAEERIRFTYKEIEGLEGFKLLFVGDKIEIHFTEHGKRVRRISESPLRTD</sequence>
<proteinExistence type="predicted"/>
<protein>
    <submittedName>
        <fullName evidence="1">Uncharacterized protein</fullName>
    </submittedName>
</protein>
<comment type="caution">
    <text evidence="1">The sequence shown here is derived from an EMBL/GenBank/DDBJ whole genome shotgun (WGS) entry which is preliminary data.</text>
</comment>
<name>A0A7V3KNU3_UNCW3</name>
<reference evidence="1" key="1">
    <citation type="journal article" date="2020" name="mSystems">
        <title>Genome- and Community-Level Interaction Insights into Carbon Utilization and Element Cycling Functions of Hydrothermarchaeota in Hydrothermal Sediment.</title>
        <authorList>
            <person name="Zhou Z."/>
            <person name="Liu Y."/>
            <person name="Xu W."/>
            <person name="Pan J."/>
            <person name="Luo Z.H."/>
            <person name="Li M."/>
        </authorList>
    </citation>
    <scope>NUCLEOTIDE SEQUENCE [LARGE SCALE GENOMIC DNA]</scope>
    <source>
        <strain evidence="1">SpSt-754</strain>
    </source>
</reference>
<organism evidence="1">
    <name type="scientific">candidate division WOR-3 bacterium</name>
    <dbReference type="NCBI Taxonomy" id="2052148"/>
    <lineage>
        <taxon>Bacteria</taxon>
        <taxon>Bacteria division WOR-3</taxon>
    </lineage>
</organism>
<accession>A0A7V3KNU3</accession>
<evidence type="ECO:0000313" key="1">
    <source>
        <dbReference type="EMBL" id="HGB36136.1"/>
    </source>
</evidence>
<dbReference type="EMBL" id="DTGD01000163">
    <property type="protein sequence ID" value="HGB36136.1"/>
    <property type="molecule type" value="Genomic_DNA"/>
</dbReference>
<dbReference type="AlphaFoldDB" id="A0A7V3KNU3"/>
<gene>
    <name evidence="1" type="ORF">ENV38_04450</name>
</gene>